<evidence type="ECO:0000313" key="10">
    <source>
        <dbReference type="Proteomes" id="UP001309876"/>
    </source>
</evidence>
<accession>A0AAN7T4A5</accession>
<dbReference type="InterPro" id="IPR034804">
    <property type="entry name" value="SQR/QFR_C/D"/>
</dbReference>
<reference evidence="9 10" key="1">
    <citation type="submission" date="2023-08" db="EMBL/GenBank/DDBJ databases">
        <title>Black Yeasts Isolated from many extreme environments.</title>
        <authorList>
            <person name="Coleine C."/>
            <person name="Stajich J.E."/>
            <person name="Selbmann L."/>
        </authorList>
    </citation>
    <scope>NUCLEOTIDE SEQUENCE [LARGE SCALE GENOMIC DNA]</scope>
    <source>
        <strain evidence="9 10">CCFEE 5910</strain>
    </source>
</reference>
<keyword evidence="7 8" id="KW-0472">Membrane</keyword>
<dbReference type="AlphaFoldDB" id="A0AAN7T4A5"/>
<evidence type="ECO:0000313" key="9">
    <source>
        <dbReference type="EMBL" id="KAK5087934.1"/>
    </source>
</evidence>
<dbReference type="SUPFAM" id="SSF81343">
    <property type="entry name" value="Fumarate reductase respiratory complex transmembrane subunits"/>
    <property type="match status" value="1"/>
</dbReference>
<gene>
    <name evidence="9" type="primary">SDH3</name>
    <name evidence="9" type="ORF">LTR05_002150</name>
</gene>
<dbReference type="GO" id="GO:0016020">
    <property type="term" value="C:membrane"/>
    <property type="evidence" value="ECO:0007669"/>
    <property type="project" value="UniProtKB-SubCell"/>
</dbReference>
<dbReference type="Proteomes" id="UP001309876">
    <property type="component" value="Unassembled WGS sequence"/>
</dbReference>
<dbReference type="GO" id="GO:0006099">
    <property type="term" value="P:tricarboxylic acid cycle"/>
    <property type="evidence" value="ECO:0007669"/>
    <property type="project" value="InterPro"/>
</dbReference>
<keyword evidence="4" id="KW-0479">Metal-binding</keyword>
<dbReference type="PANTHER" id="PTHR10978">
    <property type="entry name" value="SUCCINATE DEHYDROGENASE CYTOCHROME B560 SUBUNIT"/>
    <property type="match status" value="1"/>
</dbReference>
<evidence type="ECO:0000256" key="1">
    <source>
        <dbReference type="ARBA" id="ARBA00004141"/>
    </source>
</evidence>
<keyword evidence="3 8" id="KW-0812">Transmembrane</keyword>
<evidence type="ECO:0000256" key="7">
    <source>
        <dbReference type="ARBA" id="ARBA00023136"/>
    </source>
</evidence>
<dbReference type="PROSITE" id="PS01001">
    <property type="entry name" value="SDH_CYT_2"/>
    <property type="match status" value="1"/>
</dbReference>
<dbReference type="GO" id="GO:0009055">
    <property type="term" value="F:electron transfer activity"/>
    <property type="evidence" value="ECO:0007669"/>
    <property type="project" value="InterPro"/>
</dbReference>
<dbReference type="NCBIfam" id="TIGR02970">
    <property type="entry name" value="succ_dehyd_cytB"/>
    <property type="match status" value="1"/>
</dbReference>
<keyword evidence="5 8" id="KW-1133">Transmembrane helix</keyword>
<evidence type="ECO:0000256" key="8">
    <source>
        <dbReference type="SAM" id="Phobius"/>
    </source>
</evidence>
<evidence type="ECO:0000256" key="3">
    <source>
        <dbReference type="ARBA" id="ARBA00022692"/>
    </source>
</evidence>
<evidence type="ECO:0000256" key="6">
    <source>
        <dbReference type="ARBA" id="ARBA00023004"/>
    </source>
</evidence>
<dbReference type="Pfam" id="PF01127">
    <property type="entry name" value="Sdh_cyt"/>
    <property type="match status" value="1"/>
</dbReference>
<evidence type="ECO:0000256" key="5">
    <source>
        <dbReference type="ARBA" id="ARBA00022989"/>
    </source>
</evidence>
<dbReference type="InterPro" id="IPR018495">
    <property type="entry name" value="Succ_DH_cyt_bsu_CS"/>
</dbReference>
<keyword evidence="6" id="KW-0408">Iron</keyword>
<name>A0AAN7T4A5_9EURO</name>
<organism evidence="9 10">
    <name type="scientific">Lithohypha guttulata</name>
    <dbReference type="NCBI Taxonomy" id="1690604"/>
    <lineage>
        <taxon>Eukaryota</taxon>
        <taxon>Fungi</taxon>
        <taxon>Dikarya</taxon>
        <taxon>Ascomycota</taxon>
        <taxon>Pezizomycotina</taxon>
        <taxon>Eurotiomycetes</taxon>
        <taxon>Chaetothyriomycetidae</taxon>
        <taxon>Chaetothyriales</taxon>
        <taxon>Trichomeriaceae</taxon>
        <taxon>Lithohypha</taxon>
    </lineage>
</organism>
<dbReference type="EMBL" id="JAVRRJ010000002">
    <property type="protein sequence ID" value="KAK5087934.1"/>
    <property type="molecule type" value="Genomic_DNA"/>
</dbReference>
<feature type="transmembrane region" description="Helical" evidence="8">
    <location>
        <begin position="119"/>
        <end position="139"/>
    </location>
</feature>
<comment type="caution">
    <text evidence="9">The sequence shown here is derived from an EMBL/GenBank/DDBJ whole genome shotgun (WGS) entry which is preliminary data.</text>
</comment>
<dbReference type="InterPro" id="IPR000701">
    <property type="entry name" value="SuccDH_FuR_B_TM-su"/>
</dbReference>
<feature type="transmembrane region" description="Helical" evidence="8">
    <location>
        <begin position="193"/>
        <end position="213"/>
    </location>
</feature>
<keyword evidence="2" id="KW-0349">Heme</keyword>
<dbReference type="GO" id="GO:0046872">
    <property type="term" value="F:metal ion binding"/>
    <property type="evidence" value="ECO:0007669"/>
    <property type="project" value="UniProtKB-KW"/>
</dbReference>
<evidence type="ECO:0000256" key="2">
    <source>
        <dbReference type="ARBA" id="ARBA00022617"/>
    </source>
</evidence>
<evidence type="ECO:0000256" key="4">
    <source>
        <dbReference type="ARBA" id="ARBA00022723"/>
    </source>
</evidence>
<proteinExistence type="predicted"/>
<dbReference type="PANTHER" id="PTHR10978:SF5">
    <property type="entry name" value="SUCCINATE DEHYDROGENASE CYTOCHROME B560 SUBUNIT, MITOCHONDRIAL"/>
    <property type="match status" value="1"/>
</dbReference>
<comment type="subcellular location">
    <subcellularLocation>
        <location evidence="1">Membrane</location>
        <topology evidence="1">Multi-pass membrane protein</topology>
    </subcellularLocation>
</comment>
<protein>
    <submittedName>
        <fullName evidence="9">Cytochrome b subunit of succinate dehydrogenase, Sdh3p</fullName>
    </submittedName>
</protein>
<dbReference type="GO" id="GO:0005739">
    <property type="term" value="C:mitochondrion"/>
    <property type="evidence" value="ECO:0007669"/>
    <property type="project" value="GOC"/>
</dbReference>
<dbReference type="GO" id="GO:0006121">
    <property type="term" value="P:mitochondrial electron transport, succinate to ubiquinone"/>
    <property type="evidence" value="ECO:0007669"/>
    <property type="project" value="TreeGrafter"/>
</dbReference>
<dbReference type="Gene3D" id="1.20.1300.10">
    <property type="entry name" value="Fumarate reductase/succinate dehydrogenase, transmembrane subunit"/>
    <property type="match status" value="1"/>
</dbReference>
<dbReference type="CDD" id="cd03499">
    <property type="entry name" value="SQR_TypeC_SdhC"/>
    <property type="match status" value="1"/>
</dbReference>
<dbReference type="InterPro" id="IPR014314">
    <property type="entry name" value="Succ_DH_cytb556"/>
</dbReference>
<keyword evidence="10" id="KW-1185">Reference proteome</keyword>
<sequence length="214" mass="23446">MSVNMFSQRAVQTSMRRLATIRPTNSSMRILSPAAIATGQIRTAEEPYQDREQEHALTLLPLRLAATSPTSTSLPVSSEEANKLLASQRKNRPVSPHLGIYRPQVTWIPSAMNRVTGSILSGGLYIFGFAYLVAPAFGWHLESATMAATVAAWPVAAKVATKFLIAWPFTFHSFNGLRHLTWDLGAVLTNKQVIVTGWTVIALSFVTALGLTFY</sequence>